<dbReference type="Pfam" id="PF00022">
    <property type="entry name" value="Actin"/>
    <property type="match status" value="1"/>
</dbReference>
<feature type="region of interest" description="Disordered" evidence="2">
    <location>
        <begin position="596"/>
        <end position="644"/>
    </location>
</feature>
<sequence length="707" mass="74551">MSSATQQDSAAASSTPSASEGRKVSFQRTSTNASANRSSSSAYLSSATTGAGTSFTSQQAYSAYSGVTRRHSLFGTEDRIVLDIGSRYSKFGFSGEPRPRAIVPSVSFSQPSTSYLRLDTSSSTSDPYSVGDTLWDLDFEQCPDDQLRRGKRALVLAQLTQLLRTAFTQHLMVDPKQRKVIIAENPMLPTSIKEMICKVLFNNLQVPSVSFVPAPLLSLLAVGRITGLVLEVGFLESTLMPVYYGRPLTSYTMASARAGKRLNARLKRLLLQYGKFVAAQTSLQDSAKPLKERTHPIDPAMLTYDRLEQIKAKALFVGPYDPNLHGLEELFSVLESEPSDSHAVSDEAKAEAAQSIRQKYTSTSTATPFTFAVSPNSIDPHGTASLIQSVSAPASTSASAFTSGSAKIFTSGVIAIPGWVRERAAELLFEVGDDDEGDPGLIEMTVSAIAKLPIDLRRVMCESILVSGGTAMLPGFANRFRTQLVVAVKKAELPGGALSIERHARRLKGAREGEENKAQENLGLGLHRSVAVLNDPWPDLSQSQLVGSNKAKKGGSEGGSAPAFAANLLAWMGASLAGALKTTSLNAISREAYDEASKSVEDNADATHQGAKRETGAGEEAKDRSSTGPGGEKAPSSRPTMMGASKRGSFVGVVGGLETGAFGGLAAVSRHLMGVPGNAGSGNQGTGSSGAETVSSPTKATADTGHK</sequence>
<dbReference type="EMBL" id="OOIN01000010">
    <property type="protein sequence ID" value="SPO25264.1"/>
    <property type="molecule type" value="Genomic_DNA"/>
</dbReference>
<proteinExistence type="inferred from homology"/>
<feature type="compositionally biased region" description="Low complexity" evidence="2">
    <location>
        <begin position="29"/>
        <end position="43"/>
    </location>
</feature>
<dbReference type="SMART" id="SM00268">
    <property type="entry name" value="ACTIN"/>
    <property type="match status" value="1"/>
</dbReference>
<dbReference type="InterPro" id="IPR004000">
    <property type="entry name" value="Actin"/>
</dbReference>
<feature type="compositionally biased region" description="Gly residues" evidence="2">
    <location>
        <begin position="677"/>
        <end position="688"/>
    </location>
</feature>
<evidence type="ECO:0000256" key="1">
    <source>
        <dbReference type="RuleBase" id="RU000487"/>
    </source>
</evidence>
<comment type="similarity">
    <text evidence="1">Belongs to the actin family.</text>
</comment>
<dbReference type="SUPFAM" id="SSF53067">
    <property type="entry name" value="Actin-like ATPase domain"/>
    <property type="match status" value="2"/>
</dbReference>
<dbReference type="AlphaFoldDB" id="A0A5C3E3H7"/>
<feature type="compositionally biased region" description="Basic and acidic residues" evidence="2">
    <location>
        <begin position="611"/>
        <end position="625"/>
    </location>
</feature>
<feature type="region of interest" description="Disordered" evidence="2">
    <location>
        <begin position="676"/>
        <end position="707"/>
    </location>
</feature>
<keyword evidence="4" id="KW-1185">Reference proteome</keyword>
<evidence type="ECO:0000313" key="3">
    <source>
        <dbReference type="EMBL" id="SPO25264.1"/>
    </source>
</evidence>
<dbReference type="Proteomes" id="UP000324022">
    <property type="component" value="Unassembled WGS sequence"/>
</dbReference>
<feature type="compositionally biased region" description="Polar residues" evidence="2">
    <location>
        <begin position="689"/>
        <end position="701"/>
    </location>
</feature>
<feature type="compositionally biased region" description="Low complexity" evidence="2">
    <location>
        <begin position="1"/>
        <end position="19"/>
    </location>
</feature>
<dbReference type="CDD" id="cd10207">
    <property type="entry name" value="ASKHA_NBD_Arp10"/>
    <property type="match status" value="1"/>
</dbReference>
<protein>
    <submittedName>
        <fullName evidence="3">Related to ACT1 - Actin</fullName>
    </submittedName>
</protein>
<dbReference type="OrthoDB" id="337660at2759"/>
<dbReference type="InterPro" id="IPR043129">
    <property type="entry name" value="ATPase_NBD"/>
</dbReference>
<evidence type="ECO:0000256" key="2">
    <source>
        <dbReference type="SAM" id="MobiDB-lite"/>
    </source>
</evidence>
<name>A0A5C3E3H7_9BASI</name>
<reference evidence="3 4" key="1">
    <citation type="submission" date="2018-03" db="EMBL/GenBank/DDBJ databases">
        <authorList>
            <person name="Guldener U."/>
        </authorList>
    </citation>
    <scope>NUCLEOTIDE SEQUENCE [LARGE SCALE GENOMIC DNA]</scope>
    <source>
        <strain evidence="3 4">NBRC100155</strain>
    </source>
</reference>
<dbReference type="Gene3D" id="3.30.420.40">
    <property type="match status" value="3"/>
</dbReference>
<accession>A0A5C3E3H7</accession>
<organism evidence="3 4">
    <name type="scientific">Ustilago trichophora</name>
    <dbReference type="NCBI Taxonomy" id="86804"/>
    <lineage>
        <taxon>Eukaryota</taxon>
        <taxon>Fungi</taxon>
        <taxon>Dikarya</taxon>
        <taxon>Basidiomycota</taxon>
        <taxon>Ustilaginomycotina</taxon>
        <taxon>Ustilaginomycetes</taxon>
        <taxon>Ustilaginales</taxon>
        <taxon>Ustilaginaceae</taxon>
        <taxon>Ustilago</taxon>
    </lineage>
</organism>
<evidence type="ECO:0000313" key="4">
    <source>
        <dbReference type="Proteomes" id="UP000324022"/>
    </source>
</evidence>
<dbReference type="FunFam" id="3.30.420.40:FF:000308">
    <property type="entry name" value="Unplaced genomic scaffold supercont1.11, whole genome shotgun sequence"/>
    <property type="match status" value="1"/>
</dbReference>
<gene>
    <name evidence="3" type="ORF">UTRI_02619_B</name>
</gene>
<feature type="region of interest" description="Disordered" evidence="2">
    <location>
        <begin position="1"/>
        <end position="43"/>
    </location>
</feature>
<dbReference type="PANTHER" id="PTHR11937">
    <property type="entry name" value="ACTIN"/>
    <property type="match status" value="1"/>
</dbReference>